<proteinExistence type="predicted"/>
<dbReference type="EMBL" id="VSRR010001594">
    <property type="protein sequence ID" value="MPC26398.1"/>
    <property type="molecule type" value="Genomic_DNA"/>
</dbReference>
<name>A0A5B7DY63_PORTR</name>
<keyword evidence="3" id="KW-1185">Reference proteome</keyword>
<accession>A0A5B7DY63</accession>
<comment type="caution">
    <text evidence="2">The sequence shown here is derived from an EMBL/GenBank/DDBJ whole genome shotgun (WGS) entry which is preliminary data.</text>
</comment>
<dbReference type="Proteomes" id="UP000324222">
    <property type="component" value="Unassembled WGS sequence"/>
</dbReference>
<evidence type="ECO:0000313" key="2">
    <source>
        <dbReference type="EMBL" id="MPC26398.1"/>
    </source>
</evidence>
<evidence type="ECO:0000256" key="1">
    <source>
        <dbReference type="SAM" id="MobiDB-lite"/>
    </source>
</evidence>
<reference evidence="2 3" key="1">
    <citation type="submission" date="2019-05" db="EMBL/GenBank/DDBJ databases">
        <title>Another draft genome of Portunus trituberculatus and its Hox gene families provides insights of decapod evolution.</title>
        <authorList>
            <person name="Jeong J.-H."/>
            <person name="Song I."/>
            <person name="Kim S."/>
            <person name="Choi T."/>
            <person name="Kim D."/>
            <person name="Ryu S."/>
            <person name="Kim W."/>
        </authorList>
    </citation>
    <scope>NUCLEOTIDE SEQUENCE [LARGE SCALE GENOMIC DNA]</scope>
    <source>
        <tissue evidence="2">Muscle</tissue>
    </source>
</reference>
<sequence>MCQDPQPLTLTRYPPPPPPSSPSQLHLVLTFRCRSACLPPAAKAAVVLQAGLCWGLCCLDSSHSR</sequence>
<gene>
    <name evidence="2" type="ORF">E2C01_019534</name>
</gene>
<feature type="region of interest" description="Disordered" evidence="1">
    <location>
        <begin position="1"/>
        <end position="21"/>
    </location>
</feature>
<protein>
    <submittedName>
        <fullName evidence="2">Uncharacterized protein</fullName>
    </submittedName>
</protein>
<dbReference type="AlphaFoldDB" id="A0A5B7DY63"/>
<organism evidence="2 3">
    <name type="scientific">Portunus trituberculatus</name>
    <name type="common">Swimming crab</name>
    <name type="synonym">Neptunus trituberculatus</name>
    <dbReference type="NCBI Taxonomy" id="210409"/>
    <lineage>
        <taxon>Eukaryota</taxon>
        <taxon>Metazoa</taxon>
        <taxon>Ecdysozoa</taxon>
        <taxon>Arthropoda</taxon>
        <taxon>Crustacea</taxon>
        <taxon>Multicrustacea</taxon>
        <taxon>Malacostraca</taxon>
        <taxon>Eumalacostraca</taxon>
        <taxon>Eucarida</taxon>
        <taxon>Decapoda</taxon>
        <taxon>Pleocyemata</taxon>
        <taxon>Brachyura</taxon>
        <taxon>Eubrachyura</taxon>
        <taxon>Portunoidea</taxon>
        <taxon>Portunidae</taxon>
        <taxon>Portuninae</taxon>
        <taxon>Portunus</taxon>
    </lineage>
</organism>
<evidence type="ECO:0000313" key="3">
    <source>
        <dbReference type="Proteomes" id="UP000324222"/>
    </source>
</evidence>